<dbReference type="AlphaFoldDB" id="A0A9X0U4P0"/>
<name>A0A9X0U4P0_9BACT</name>
<reference evidence="1 2" key="1">
    <citation type="submission" date="2020-08" db="EMBL/GenBank/DDBJ databases">
        <title>Genomic Encyclopedia of Type Strains, Phase IV (KMG-V): Genome sequencing to study the core and pangenomes of soil and plant-associated prokaryotes.</title>
        <authorList>
            <person name="Whitman W."/>
        </authorList>
    </citation>
    <scope>NUCLEOTIDE SEQUENCE [LARGE SCALE GENOMIC DNA]</scope>
    <source>
        <strain evidence="1 2">X5P2</strain>
    </source>
</reference>
<dbReference type="EMBL" id="JACHEB010000007">
    <property type="protein sequence ID" value="MBB5329543.1"/>
    <property type="molecule type" value="Genomic_DNA"/>
</dbReference>
<dbReference type="Proteomes" id="UP000535182">
    <property type="component" value="Unassembled WGS sequence"/>
</dbReference>
<proteinExistence type="predicted"/>
<evidence type="ECO:0000313" key="2">
    <source>
        <dbReference type="Proteomes" id="UP000535182"/>
    </source>
</evidence>
<protein>
    <submittedName>
        <fullName evidence="1">Uncharacterized protein</fullName>
    </submittedName>
</protein>
<gene>
    <name evidence="1" type="ORF">HDF14_003165</name>
</gene>
<evidence type="ECO:0000313" key="1">
    <source>
        <dbReference type="EMBL" id="MBB5329543.1"/>
    </source>
</evidence>
<comment type="caution">
    <text evidence="1">The sequence shown here is derived from an EMBL/GenBank/DDBJ whole genome shotgun (WGS) entry which is preliminary data.</text>
</comment>
<sequence>MTAKKKRMLPRTWARVFFSYGVRSSGTGLVSRVLLEVLTLRCR</sequence>
<accession>A0A9X0U4P0</accession>
<organism evidence="1 2">
    <name type="scientific">Tunturiibacter gelidiferens</name>
    <dbReference type="NCBI Taxonomy" id="3069689"/>
    <lineage>
        <taxon>Bacteria</taxon>
        <taxon>Pseudomonadati</taxon>
        <taxon>Acidobacteriota</taxon>
        <taxon>Terriglobia</taxon>
        <taxon>Terriglobales</taxon>
        <taxon>Acidobacteriaceae</taxon>
        <taxon>Tunturiibacter</taxon>
    </lineage>
</organism>
<keyword evidence="2" id="KW-1185">Reference proteome</keyword>